<protein>
    <submittedName>
        <fullName evidence="2">Uncharacterized protein LOC104768134</fullName>
    </submittedName>
</protein>
<evidence type="ECO:0000313" key="2">
    <source>
        <dbReference type="RefSeq" id="XP_010490366.1"/>
    </source>
</evidence>
<gene>
    <name evidence="2" type="primary">LOC104768134</name>
</gene>
<dbReference type="Pfam" id="PF14223">
    <property type="entry name" value="Retrotran_gag_2"/>
    <property type="match status" value="1"/>
</dbReference>
<evidence type="ECO:0000313" key="1">
    <source>
        <dbReference type="Proteomes" id="UP000694864"/>
    </source>
</evidence>
<dbReference type="PANTHER" id="PTHR47592">
    <property type="entry name" value="PBF68 PROTEIN"/>
    <property type="match status" value="1"/>
</dbReference>
<reference evidence="2" key="2">
    <citation type="submission" date="2025-08" db="UniProtKB">
        <authorList>
            <consortium name="RefSeq"/>
        </authorList>
    </citation>
    <scope>IDENTIFICATION</scope>
    <source>
        <tissue evidence="2">Leaf</tissue>
    </source>
</reference>
<sequence>MSGCQIEYPSSPPEIQFDDENVPCYSYDSMNSDVSNFFQQLEGLVAKLGSKLEDPPTLLQGATDVYMVRSIDDWAQGDYCCKYQILNRWVNDLYELYSIYQTSKALWLALECIYKTDDFRMQKYSTTKFLNFKMLDLKPSMEQVEALQLIFQEIELEGKSIYNVFKTNVLIEKLPQGWSYFKKYLNLKCKAMSLDDLSRRHDVHVVEHNAKLKGKVKGIFISHKALMASSATNFKKINLERKFKGKCHHCGKIGDKAEVFKSEAKDIQSQPNLTEEDIVAVVNECNMVEDNPVDWYYETRATTHICSDKTMFTTYVKNKSNEQLSMANTTISARMISCWLRFLRIFSLT</sequence>
<organism evidence="1 2">
    <name type="scientific">Camelina sativa</name>
    <name type="common">False flax</name>
    <name type="synonym">Myagrum sativum</name>
    <dbReference type="NCBI Taxonomy" id="90675"/>
    <lineage>
        <taxon>Eukaryota</taxon>
        <taxon>Viridiplantae</taxon>
        <taxon>Streptophyta</taxon>
        <taxon>Embryophyta</taxon>
        <taxon>Tracheophyta</taxon>
        <taxon>Spermatophyta</taxon>
        <taxon>Magnoliopsida</taxon>
        <taxon>eudicotyledons</taxon>
        <taxon>Gunneridae</taxon>
        <taxon>Pentapetalae</taxon>
        <taxon>rosids</taxon>
        <taxon>malvids</taxon>
        <taxon>Brassicales</taxon>
        <taxon>Brassicaceae</taxon>
        <taxon>Camelineae</taxon>
        <taxon>Camelina</taxon>
    </lineage>
</organism>
<proteinExistence type="predicted"/>
<dbReference type="Proteomes" id="UP000694864">
    <property type="component" value="Chromosome 19"/>
</dbReference>
<dbReference type="RefSeq" id="XP_010490366.1">
    <property type="nucleotide sequence ID" value="XM_010492064.1"/>
</dbReference>
<name>A0ABM0XSH1_CAMSA</name>
<dbReference type="PANTHER" id="PTHR47592:SF27">
    <property type="entry name" value="OS08G0421700 PROTEIN"/>
    <property type="match status" value="1"/>
</dbReference>
<dbReference type="GeneID" id="104768134"/>
<accession>A0ABM0XSH1</accession>
<reference evidence="1" key="1">
    <citation type="journal article" date="2014" name="Nat. Commun.">
        <title>The emerging biofuel crop Camelina sativa retains a highly undifferentiated hexaploid genome structure.</title>
        <authorList>
            <person name="Kagale S."/>
            <person name="Koh C."/>
            <person name="Nixon J."/>
            <person name="Bollina V."/>
            <person name="Clarke W.E."/>
            <person name="Tuteja R."/>
            <person name="Spillane C."/>
            <person name="Robinson S.J."/>
            <person name="Links M.G."/>
            <person name="Clarke C."/>
            <person name="Higgins E.E."/>
            <person name="Huebert T."/>
            <person name="Sharpe A.G."/>
            <person name="Parkin I.A."/>
        </authorList>
    </citation>
    <scope>NUCLEOTIDE SEQUENCE [LARGE SCALE GENOMIC DNA]</scope>
    <source>
        <strain evidence="1">cv. DH55</strain>
    </source>
</reference>
<keyword evidence="1" id="KW-1185">Reference proteome</keyword>